<dbReference type="AlphaFoldDB" id="A0A5C1YJT2"/>
<feature type="signal peptide" evidence="7">
    <location>
        <begin position="1"/>
        <end position="25"/>
    </location>
</feature>
<evidence type="ECO:0000256" key="3">
    <source>
        <dbReference type="ARBA" id="ARBA00022723"/>
    </source>
</evidence>
<feature type="transmembrane region" description="Helical" evidence="7">
    <location>
        <begin position="110"/>
        <end position="131"/>
    </location>
</feature>
<dbReference type="InterPro" id="IPR038297">
    <property type="entry name" value="CcmH/CycL/NrfF/Ccl2_sf"/>
</dbReference>
<dbReference type="EMBL" id="CP043506">
    <property type="protein sequence ID" value="QEO16494.1"/>
    <property type="molecule type" value="Genomic_DNA"/>
</dbReference>
<evidence type="ECO:0000256" key="7">
    <source>
        <dbReference type="RuleBase" id="RU364112"/>
    </source>
</evidence>
<dbReference type="OrthoDB" id="9804975at2"/>
<evidence type="ECO:0000256" key="8">
    <source>
        <dbReference type="SAM" id="MobiDB-lite"/>
    </source>
</evidence>
<keyword evidence="6 7" id="KW-0408">Iron</keyword>
<evidence type="ECO:0000256" key="6">
    <source>
        <dbReference type="ARBA" id="ARBA00023004"/>
    </source>
</evidence>
<evidence type="ECO:0000256" key="2">
    <source>
        <dbReference type="ARBA" id="ARBA00022617"/>
    </source>
</evidence>
<dbReference type="PANTHER" id="PTHR47870:SF1">
    <property type="entry name" value="CYTOCHROME C-TYPE BIOGENESIS PROTEIN CCMH"/>
    <property type="match status" value="1"/>
</dbReference>
<gene>
    <name evidence="10" type="ORF">FLP30_00915</name>
</gene>
<evidence type="ECO:0000259" key="9">
    <source>
        <dbReference type="Pfam" id="PF03918"/>
    </source>
</evidence>
<organism evidence="10 11">
    <name type="scientific">Acetobacter vaccinii</name>
    <dbReference type="NCBI Taxonomy" id="2592655"/>
    <lineage>
        <taxon>Bacteria</taxon>
        <taxon>Pseudomonadati</taxon>
        <taxon>Pseudomonadota</taxon>
        <taxon>Alphaproteobacteria</taxon>
        <taxon>Acetobacterales</taxon>
        <taxon>Acetobacteraceae</taxon>
        <taxon>Acetobacter</taxon>
    </lineage>
</organism>
<feature type="chain" id="PRO_5023033124" description="Cytochrome c-type biogenesis protein" evidence="7">
    <location>
        <begin position="26"/>
        <end position="160"/>
    </location>
</feature>
<reference evidence="10 11" key="1">
    <citation type="submission" date="2019-09" db="EMBL/GenBank/DDBJ databases">
        <title>Genome sequencing of strain KACC 21233.</title>
        <authorList>
            <person name="Heo J."/>
            <person name="Kim S.-J."/>
            <person name="Kim J.-S."/>
            <person name="Hong S.-B."/>
            <person name="Kwon S.-W."/>
        </authorList>
    </citation>
    <scope>NUCLEOTIDE SEQUENCE [LARGE SCALE GENOMIC DNA]</scope>
    <source>
        <strain evidence="10 11">KACC 21233</strain>
    </source>
</reference>
<comment type="function">
    <text evidence="7">Possible subunit of a heme lyase.</text>
</comment>
<keyword evidence="5" id="KW-0201">Cytochrome c-type biogenesis</keyword>
<evidence type="ECO:0000313" key="10">
    <source>
        <dbReference type="EMBL" id="QEO16494.1"/>
    </source>
</evidence>
<dbReference type="CDD" id="cd16378">
    <property type="entry name" value="CcmH_N"/>
    <property type="match status" value="1"/>
</dbReference>
<comment type="similarity">
    <text evidence="1 7">Belongs to the CcmH/CycL/Ccl2/NrfF family.</text>
</comment>
<keyword evidence="2 7" id="KW-0349">Heme</keyword>
<sequence length="160" mass="17417">MTPRRTLTALLAAMVLVLTPSFGLAVDDPAEMLPDPQAESRAEAIGAQLRCLVCQNESIEDSSAGLARDLRRVVREHVAKGESNQQIMDWMVSRYGAFIRLRPAFSLGTLLLWSMPALALLIGCAAAFVFYRRRATAPPPPPLTEDEKARLASLTKDGPA</sequence>
<protein>
    <recommendedName>
        <fullName evidence="7">Cytochrome c-type biogenesis protein</fullName>
    </recommendedName>
</protein>
<dbReference type="RefSeq" id="WP_149277935.1">
    <property type="nucleotide sequence ID" value="NZ_CP043506.1"/>
</dbReference>
<keyword evidence="4 7" id="KW-0732">Signal</keyword>
<evidence type="ECO:0000256" key="4">
    <source>
        <dbReference type="ARBA" id="ARBA00022729"/>
    </source>
</evidence>
<dbReference type="GO" id="GO:0005886">
    <property type="term" value="C:plasma membrane"/>
    <property type="evidence" value="ECO:0007669"/>
    <property type="project" value="TreeGrafter"/>
</dbReference>
<dbReference type="Pfam" id="PF03918">
    <property type="entry name" value="CcmH"/>
    <property type="match status" value="1"/>
</dbReference>
<feature type="region of interest" description="Disordered" evidence="8">
    <location>
        <begin position="138"/>
        <end position="160"/>
    </location>
</feature>
<keyword evidence="7" id="KW-0812">Transmembrane</keyword>
<dbReference type="InterPro" id="IPR005616">
    <property type="entry name" value="CcmH/CycL/Ccl2/NrfF_N"/>
</dbReference>
<name>A0A5C1YJT2_9PROT</name>
<keyword evidence="3 7" id="KW-0479">Metal-binding</keyword>
<keyword evidence="7" id="KW-1133">Transmembrane helix</keyword>
<dbReference type="Gene3D" id="1.10.8.640">
    <property type="entry name" value="Cytochrome C biogenesis protein"/>
    <property type="match status" value="1"/>
</dbReference>
<dbReference type="KEGG" id="acek:FLP30_00915"/>
<feature type="domain" description="CcmH/CycL/Ccl2/NrfF N-terminal" evidence="9">
    <location>
        <begin position="15"/>
        <end position="154"/>
    </location>
</feature>
<accession>A0A5C1YJT2</accession>
<evidence type="ECO:0000256" key="5">
    <source>
        <dbReference type="ARBA" id="ARBA00022748"/>
    </source>
</evidence>
<dbReference type="PANTHER" id="PTHR47870">
    <property type="entry name" value="CYTOCHROME C-TYPE BIOGENESIS PROTEIN CCMH"/>
    <property type="match status" value="1"/>
</dbReference>
<evidence type="ECO:0000256" key="1">
    <source>
        <dbReference type="ARBA" id="ARBA00010342"/>
    </source>
</evidence>
<dbReference type="InterPro" id="IPR051263">
    <property type="entry name" value="C-type_cytochrome_biogenesis"/>
</dbReference>
<keyword evidence="7" id="KW-0472">Membrane</keyword>
<keyword evidence="11" id="KW-1185">Reference proteome</keyword>
<dbReference type="GO" id="GO:0017004">
    <property type="term" value="P:cytochrome complex assembly"/>
    <property type="evidence" value="ECO:0007669"/>
    <property type="project" value="UniProtKB-KW"/>
</dbReference>
<evidence type="ECO:0000313" key="11">
    <source>
        <dbReference type="Proteomes" id="UP000324536"/>
    </source>
</evidence>
<dbReference type="GO" id="GO:0046872">
    <property type="term" value="F:metal ion binding"/>
    <property type="evidence" value="ECO:0007669"/>
    <property type="project" value="UniProtKB-KW"/>
</dbReference>
<proteinExistence type="inferred from homology"/>
<dbReference type="Proteomes" id="UP000324536">
    <property type="component" value="Chromosome"/>
</dbReference>